<dbReference type="SUPFAM" id="SSF51445">
    <property type="entry name" value="(Trans)glycosidases"/>
    <property type="match status" value="1"/>
</dbReference>
<dbReference type="PANTHER" id="PTHR36183:SF2">
    <property type="entry name" value="BETA-GLUCURONIDASE C-TERMINAL DOMAIN-CONTAINING PROTEIN"/>
    <property type="match status" value="1"/>
</dbReference>
<dbReference type="InterPro" id="IPR031728">
    <property type="entry name" value="GlcAase_C"/>
</dbReference>
<feature type="region of interest" description="Disordered" evidence="1">
    <location>
        <begin position="34"/>
        <end position="68"/>
    </location>
</feature>
<evidence type="ECO:0000256" key="1">
    <source>
        <dbReference type="SAM" id="MobiDB-lite"/>
    </source>
</evidence>
<keyword evidence="2" id="KW-0732">Signal</keyword>
<evidence type="ECO:0000313" key="5">
    <source>
        <dbReference type="Proteomes" id="UP001140091"/>
    </source>
</evidence>
<dbReference type="AlphaFoldDB" id="A0A9W8MBR4"/>
<evidence type="ECO:0000259" key="3">
    <source>
        <dbReference type="Pfam" id="PF16862"/>
    </source>
</evidence>
<accession>A0A9W8MBR4</accession>
<reference evidence="4" key="1">
    <citation type="submission" date="2022-06" db="EMBL/GenBank/DDBJ databases">
        <title>Genome Sequence of Candolleomyces eurysporus.</title>
        <authorList>
            <person name="Buettner E."/>
        </authorList>
    </citation>
    <scope>NUCLEOTIDE SEQUENCE</scope>
    <source>
        <strain evidence="4">VTCC 930004</strain>
    </source>
</reference>
<dbReference type="EMBL" id="JANBPK010001474">
    <property type="protein sequence ID" value="KAJ2922839.1"/>
    <property type="molecule type" value="Genomic_DNA"/>
</dbReference>
<dbReference type="InterPro" id="IPR017853">
    <property type="entry name" value="GH"/>
</dbReference>
<dbReference type="Gene3D" id="3.20.20.80">
    <property type="entry name" value="Glycosidases"/>
    <property type="match status" value="1"/>
</dbReference>
<organism evidence="4 5">
    <name type="scientific">Candolleomyces eurysporus</name>
    <dbReference type="NCBI Taxonomy" id="2828524"/>
    <lineage>
        <taxon>Eukaryota</taxon>
        <taxon>Fungi</taxon>
        <taxon>Dikarya</taxon>
        <taxon>Basidiomycota</taxon>
        <taxon>Agaricomycotina</taxon>
        <taxon>Agaricomycetes</taxon>
        <taxon>Agaricomycetidae</taxon>
        <taxon>Agaricales</taxon>
        <taxon>Agaricineae</taxon>
        <taxon>Psathyrellaceae</taxon>
        <taxon>Candolleomyces</taxon>
    </lineage>
</organism>
<feature type="non-terminal residue" evidence="4">
    <location>
        <position position="1"/>
    </location>
</feature>
<keyword evidence="5" id="KW-1185">Reference proteome</keyword>
<gene>
    <name evidence="4" type="ORF">H1R20_g14253</name>
</gene>
<sequence length="574" mass="62185">MLGLDMKKNRRLLLLLSPSVLLLGLLGSPALAQKQHGDGVHTSSHARRAADAPNISLKGPPNLPPDASHNLDPSLASFSIETAFFEAYVGNMSSPNLLTRHLLDNLKERTGVPAEVRIGGITADSTYWNASQDIGLFNFIDDKGALHNTTVGPGFWKSMKLLPEGTKVTLNLNLEDLDYRLAFEVAKSAVEGMSSEQLVGLEIGNEPDHYHGFTPRNYSEIWGTWAKNLTSTLGLKRPFFQVAATVEDPLWPYNAAGAASQLGCVSALAAGANRDGVVASCSEHSYQYSVCDPVRTAVATLPNLVNHTRLAMFLDLWQPRVRSIRQQLGSHSFVNGEYNSVSCSGKDGVSNTFGQALWLLDTTLYAASINISRMYIHQGGPLALQSRTQLNHGGLSFYNLWYPVQNLNGPVKVFPSYYAYLFITEAIGKSKSVQIANLYPGRQSNGSSITTALGDVSAGQLVAYGLWDNGGPLKDEFPSKLALLNLQIFNKTQDIVRPRASIDISAFIKTPGQQIRIRRLQAPGADVKEGSETTWVGQSYASGLASGDIREEISTNPLVTVQASEAALVSLIQP</sequence>
<evidence type="ECO:0000313" key="4">
    <source>
        <dbReference type="EMBL" id="KAJ2922839.1"/>
    </source>
</evidence>
<dbReference type="PANTHER" id="PTHR36183">
    <property type="entry name" value="BETA-GLUCURONIDASE"/>
    <property type="match status" value="1"/>
</dbReference>
<name>A0A9W8MBR4_9AGAR</name>
<proteinExistence type="predicted"/>
<comment type="caution">
    <text evidence="4">The sequence shown here is derived from an EMBL/GenBank/DDBJ whole genome shotgun (WGS) entry which is preliminary data.</text>
</comment>
<protein>
    <recommendedName>
        <fullName evidence="3">Beta-glucuronidase C-terminal domain-containing protein</fullName>
    </recommendedName>
</protein>
<dbReference type="InterPro" id="IPR052974">
    <property type="entry name" value="GH79_Enzymes"/>
</dbReference>
<feature type="domain" description="Beta-glucuronidase C-terminal" evidence="3">
    <location>
        <begin position="463"/>
        <end position="568"/>
    </location>
</feature>
<feature type="chain" id="PRO_5040799831" description="Beta-glucuronidase C-terminal domain-containing protein" evidence="2">
    <location>
        <begin position="33"/>
        <end position="574"/>
    </location>
</feature>
<feature type="signal peptide" evidence="2">
    <location>
        <begin position="1"/>
        <end position="32"/>
    </location>
</feature>
<dbReference type="Proteomes" id="UP001140091">
    <property type="component" value="Unassembled WGS sequence"/>
</dbReference>
<dbReference type="OrthoDB" id="2831684at2759"/>
<dbReference type="Pfam" id="PF16862">
    <property type="entry name" value="Glyco_hydro_79C"/>
    <property type="match status" value="1"/>
</dbReference>
<evidence type="ECO:0000256" key="2">
    <source>
        <dbReference type="SAM" id="SignalP"/>
    </source>
</evidence>